<feature type="compositionally biased region" description="Basic and acidic residues" evidence="1">
    <location>
        <begin position="186"/>
        <end position="196"/>
    </location>
</feature>
<dbReference type="RefSeq" id="XP_013782871.1">
    <property type="nucleotide sequence ID" value="XM_013927417.2"/>
</dbReference>
<dbReference type="CDD" id="cd10975">
    <property type="entry name" value="CE4_CDA_like_2"/>
    <property type="match status" value="1"/>
</dbReference>
<dbReference type="PROSITE" id="PS50940">
    <property type="entry name" value="CHIT_BIND_II"/>
    <property type="match status" value="1"/>
</dbReference>
<dbReference type="InterPro" id="IPR036508">
    <property type="entry name" value="Chitin-bd_dom_sf"/>
</dbReference>
<feature type="signal peptide" evidence="2">
    <location>
        <begin position="1"/>
        <end position="24"/>
    </location>
</feature>
<organism evidence="4 5">
    <name type="scientific">Limulus polyphemus</name>
    <name type="common">Atlantic horseshoe crab</name>
    <dbReference type="NCBI Taxonomy" id="6850"/>
    <lineage>
        <taxon>Eukaryota</taxon>
        <taxon>Metazoa</taxon>
        <taxon>Ecdysozoa</taxon>
        <taxon>Arthropoda</taxon>
        <taxon>Chelicerata</taxon>
        <taxon>Merostomata</taxon>
        <taxon>Xiphosura</taxon>
        <taxon>Limulidae</taxon>
        <taxon>Limulus</taxon>
    </lineage>
</organism>
<protein>
    <submittedName>
        <fullName evidence="5">Uncharacterized protein LOC106467097</fullName>
    </submittedName>
</protein>
<dbReference type="SUPFAM" id="SSF88713">
    <property type="entry name" value="Glycoside hydrolase/deacetylase"/>
    <property type="match status" value="1"/>
</dbReference>
<dbReference type="InterPro" id="IPR002557">
    <property type="entry name" value="Chitin-bd_dom"/>
</dbReference>
<keyword evidence="2" id="KW-0732">Signal</keyword>
<evidence type="ECO:0000313" key="4">
    <source>
        <dbReference type="Proteomes" id="UP000694941"/>
    </source>
</evidence>
<keyword evidence="4" id="KW-1185">Reference proteome</keyword>
<dbReference type="GeneID" id="106467097"/>
<feature type="compositionally biased region" description="Polar residues" evidence="1">
    <location>
        <begin position="556"/>
        <end position="565"/>
    </location>
</feature>
<feature type="compositionally biased region" description="Basic residues" evidence="1">
    <location>
        <begin position="464"/>
        <end position="475"/>
    </location>
</feature>
<reference evidence="5" key="1">
    <citation type="submission" date="2025-08" db="UniProtKB">
        <authorList>
            <consortium name="RefSeq"/>
        </authorList>
    </citation>
    <scope>IDENTIFICATION</scope>
    <source>
        <tissue evidence="5">Muscle</tissue>
    </source>
</reference>
<dbReference type="PANTHER" id="PTHR45985">
    <property type="match status" value="1"/>
</dbReference>
<dbReference type="Gene3D" id="2.170.140.10">
    <property type="entry name" value="Chitin binding domain"/>
    <property type="match status" value="1"/>
</dbReference>
<dbReference type="SUPFAM" id="SSF57625">
    <property type="entry name" value="Invertebrate chitin-binding proteins"/>
    <property type="match status" value="1"/>
</dbReference>
<evidence type="ECO:0000256" key="1">
    <source>
        <dbReference type="SAM" id="MobiDB-lite"/>
    </source>
</evidence>
<evidence type="ECO:0000313" key="5">
    <source>
        <dbReference type="RefSeq" id="XP_013782871.1"/>
    </source>
</evidence>
<feature type="region of interest" description="Disordered" evidence="1">
    <location>
        <begin position="499"/>
        <end position="565"/>
    </location>
</feature>
<dbReference type="InterPro" id="IPR011330">
    <property type="entry name" value="Glyco_hydro/deAcase_b/a-brl"/>
</dbReference>
<gene>
    <name evidence="5" type="primary">LOC106467097</name>
</gene>
<feature type="compositionally biased region" description="Basic and acidic residues" evidence="1">
    <location>
        <begin position="150"/>
        <end position="161"/>
    </location>
</feature>
<proteinExistence type="predicted"/>
<dbReference type="Pfam" id="PF01522">
    <property type="entry name" value="Polysacc_deac_1"/>
    <property type="match status" value="1"/>
</dbReference>
<feature type="compositionally biased region" description="Polar residues" evidence="1">
    <location>
        <begin position="527"/>
        <end position="540"/>
    </location>
</feature>
<dbReference type="InterPro" id="IPR052740">
    <property type="entry name" value="CE4"/>
</dbReference>
<feature type="compositionally biased region" description="Polar residues" evidence="1">
    <location>
        <begin position="111"/>
        <end position="126"/>
    </location>
</feature>
<evidence type="ECO:0000256" key="2">
    <source>
        <dbReference type="SAM" id="SignalP"/>
    </source>
</evidence>
<feature type="compositionally biased region" description="Low complexity" evidence="1">
    <location>
        <begin position="176"/>
        <end position="185"/>
    </location>
</feature>
<dbReference type="Pfam" id="PF01607">
    <property type="entry name" value="CBM_14"/>
    <property type="match status" value="1"/>
</dbReference>
<feature type="compositionally biased region" description="Basic and acidic residues" evidence="1">
    <location>
        <begin position="270"/>
        <end position="283"/>
    </location>
</feature>
<dbReference type="Proteomes" id="UP000694941">
    <property type="component" value="Unplaced"/>
</dbReference>
<evidence type="ECO:0000259" key="3">
    <source>
        <dbReference type="PROSITE" id="PS50940"/>
    </source>
</evidence>
<dbReference type="InterPro" id="IPR002509">
    <property type="entry name" value="NODB_dom"/>
</dbReference>
<accession>A0ABM1BIV5</accession>
<name>A0ABM1BIV5_LIMPO</name>
<dbReference type="Gene3D" id="3.20.20.370">
    <property type="entry name" value="Glycoside hydrolase/deacetylase"/>
    <property type="match status" value="1"/>
</dbReference>
<dbReference type="SMART" id="SM00494">
    <property type="entry name" value="ChtBD2"/>
    <property type="match status" value="1"/>
</dbReference>
<feature type="region of interest" description="Disordered" evidence="1">
    <location>
        <begin position="618"/>
        <end position="676"/>
    </location>
</feature>
<dbReference type="PANTHER" id="PTHR45985:SF12">
    <property type="entry name" value="CHITIN DEACETYLASE-LIKE 5, ISOFORM B"/>
    <property type="match status" value="1"/>
</dbReference>
<feature type="region of interest" description="Disordered" evidence="1">
    <location>
        <begin position="87"/>
        <end position="486"/>
    </location>
</feature>
<feature type="chain" id="PRO_5045430752" evidence="2">
    <location>
        <begin position="25"/>
        <end position="1032"/>
    </location>
</feature>
<feature type="compositionally biased region" description="Basic and acidic residues" evidence="1">
    <location>
        <begin position="363"/>
        <end position="382"/>
    </location>
</feature>
<feature type="compositionally biased region" description="Acidic residues" evidence="1">
    <location>
        <begin position="337"/>
        <end position="355"/>
    </location>
</feature>
<feature type="compositionally biased region" description="Low complexity" evidence="1">
    <location>
        <begin position="619"/>
        <end position="637"/>
    </location>
</feature>
<feature type="compositionally biased region" description="Polar residues" evidence="1">
    <location>
        <begin position="284"/>
        <end position="301"/>
    </location>
</feature>
<sequence length="1032" mass="118225">MDTRLEHLVFLLTFLLLGVTITQGKRKPSFDCPEEFGSFPDKEDCTKYYVCVFGEVNPERCSGGLMFNTELETCDWQRNIEVDCRGNRVGTDQDGENGEEFFSRRQPDSLRLQSQPRTQAATSTPDITPPKINFPPRTNTRLRQPILSNERLHTPKADTRSRFSIPQPDTDSRLNRVSSAPVSRSSRPETATDNKSNRSPPDFYPRFNRPAQTGESRLNRPAPAENLRFSRPVPAVESRFNKPTSDDSRFNQAAPATDYRSNRPIAGDGIKFDRPAIETDSRQSRTSSVTESRFQIPSSANYAKLNRPRPDTGSMYKAPAPAPTRDSRYNRPALENSDSDVYDYDVDEPEYEDEYNYFVKPVNFKDKKSNDDQENARNDRQWGSDMLVPNTQDNSDAEAPPIFAFRKPNQYSLPFRPPALRAPSDNERSREIGPPYSRDNGEERVITLVRTRTRDQNPHPTSNRNRKVVLIRRNKQQSSNEEVKRPTKVAVIYNNRDELDVPSQGLDPLDAQFGTNPRYVTRPEVYPQQSLRRPSDNKFSSNRRYRPYSEKDDSLPDTTKSRYSSAISSAKPYNIYDQPYNYDYDYEEEYEVTTSKPLIRSRFQSPRKYQRNNQVVAVTTTSSTTTTTTQPPTTRQTNFPQRRLPVGFVRPATKSPDDVVTTPASFPARPPSVHPTPQPYLPAEACKSNKCLLPDCRCGGSEVPEGLSPKDIPQIVLLTFDDGINDLNSDIYKEIFTGRTNPNGCPILGTFYVSHEWTDYGRVQTLYSQGHEMASHTISHSFGEKFSKSKWLKEVAGQREILHLYGGVKLEDVRGMRAPFLQSGGNNMFQMLHEANFTYDSSLPVYQHNPPFWPYTFDYSINHECAIPPCPTKSFPGLWEVGMVMWDDLRGGRCSMVDACASPPDEEGVIEFLSKNFYRHYDSNRAPFGLFYHSAWFNAPHRRKGFIKFLNEINSKDDVWIITNWQMLQWMRDPTPISKIAQFEPWKCNRKDLPPPCHRPKSCEVSHKGSTRYMNTCQRCPAVYPWVGKTGF</sequence>
<feature type="domain" description="Chitin-binding type-2" evidence="3">
    <location>
        <begin position="29"/>
        <end position="86"/>
    </location>
</feature>